<dbReference type="Pfam" id="PF00689">
    <property type="entry name" value="Cation_ATPase_C"/>
    <property type="match status" value="1"/>
</dbReference>
<name>A0A1S8IWJ6_ENTFC</name>
<keyword evidence="2" id="KW-1003">Cell membrane</keyword>
<evidence type="ECO:0000256" key="2">
    <source>
        <dbReference type="ARBA" id="ARBA00022475"/>
    </source>
</evidence>
<dbReference type="Proteomes" id="UP000191171">
    <property type="component" value="Unassembled WGS sequence"/>
</dbReference>
<dbReference type="PRINTS" id="PR01836">
    <property type="entry name" value="MGATPASE"/>
</dbReference>
<dbReference type="InterPro" id="IPR023298">
    <property type="entry name" value="ATPase_P-typ_TM_dom_sf"/>
</dbReference>
<accession>A0A1S8IWJ6</accession>
<organism evidence="6 7">
    <name type="scientific">Enterococcus faecium</name>
    <name type="common">Streptococcus faecium</name>
    <dbReference type="NCBI Taxonomy" id="1352"/>
    <lineage>
        <taxon>Bacteria</taxon>
        <taxon>Bacillati</taxon>
        <taxon>Bacillota</taxon>
        <taxon>Bacilli</taxon>
        <taxon>Lactobacillales</taxon>
        <taxon>Enterococcaceae</taxon>
        <taxon>Enterococcus</taxon>
    </lineage>
</organism>
<protein>
    <recommendedName>
        <fullName evidence="5">Cation-transporting P-type ATPase C-terminal domain-containing protein</fullName>
    </recommendedName>
</protein>
<evidence type="ECO:0000259" key="5">
    <source>
        <dbReference type="Pfam" id="PF00689"/>
    </source>
</evidence>
<feature type="domain" description="Cation-transporting P-type ATPase C-terminal" evidence="5">
    <location>
        <begin position="16"/>
        <end position="75"/>
    </location>
</feature>
<keyword evidence="3" id="KW-0597">Phosphoprotein</keyword>
<evidence type="ECO:0000256" key="4">
    <source>
        <dbReference type="ARBA" id="ARBA00022842"/>
    </source>
</evidence>
<comment type="caution">
    <text evidence="6">The sequence shown here is derived from an EMBL/GenBank/DDBJ whole genome shotgun (WGS) entry which is preliminary data.</text>
</comment>
<gene>
    <name evidence="6" type="ORF">B1P95_21355</name>
</gene>
<evidence type="ECO:0000256" key="3">
    <source>
        <dbReference type="ARBA" id="ARBA00022553"/>
    </source>
</evidence>
<sequence>MAICFPCLIASTFLPFLPMLPLQLLFLNLIYDVSCISLPWDRMDKEYLDEPKNGMHLVLGNSWFTLVQQVRYLILLLTC</sequence>
<dbReference type="AlphaFoldDB" id="A0A1S8IWJ6"/>
<evidence type="ECO:0000313" key="6">
    <source>
        <dbReference type="EMBL" id="OOL59528.1"/>
    </source>
</evidence>
<dbReference type="Gene3D" id="1.20.1110.10">
    <property type="entry name" value="Calcium-transporting ATPase, transmembrane domain"/>
    <property type="match status" value="1"/>
</dbReference>
<dbReference type="GO" id="GO:0005886">
    <property type="term" value="C:plasma membrane"/>
    <property type="evidence" value="ECO:0007669"/>
    <property type="project" value="UniProtKB-SubCell"/>
</dbReference>
<dbReference type="GO" id="GO:0015444">
    <property type="term" value="F:P-type magnesium transporter activity"/>
    <property type="evidence" value="ECO:0007669"/>
    <property type="project" value="InterPro"/>
</dbReference>
<keyword evidence="2" id="KW-0472">Membrane</keyword>
<evidence type="ECO:0000313" key="7">
    <source>
        <dbReference type="Proteomes" id="UP000191171"/>
    </source>
</evidence>
<comment type="subcellular location">
    <subcellularLocation>
        <location evidence="1">Cell membrane</location>
        <topology evidence="1">Multi-pass membrane protein</topology>
    </subcellularLocation>
</comment>
<evidence type="ECO:0000256" key="1">
    <source>
        <dbReference type="ARBA" id="ARBA00004651"/>
    </source>
</evidence>
<dbReference type="InterPro" id="IPR006068">
    <property type="entry name" value="ATPase_P-typ_cation-transptr_C"/>
</dbReference>
<dbReference type="SUPFAM" id="SSF81665">
    <property type="entry name" value="Calcium ATPase, transmembrane domain M"/>
    <property type="match status" value="1"/>
</dbReference>
<proteinExistence type="predicted"/>
<reference evidence="6 7" key="1">
    <citation type="submission" date="2017-02" db="EMBL/GenBank/DDBJ databases">
        <title>Clonality and virulence of isolates of VRE in Hematopoietic Stem Cell Transplanted (HSCT) patients.</title>
        <authorList>
            <person name="Marchi A.P."/>
            <person name="Martins R.C."/>
            <person name="Marie S.K."/>
            <person name="Levin A.S."/>
            <person name="Costa S.F."/>
        </authorList>
    </citation>
    <scope>NUCLEOTIDE SEQUENCE [LARGE SCALE GENOMIC DNA]</scope>
    <source>
        <strain evidence="6 7">LIM1759</strain>
    </source>
</reference>
<keyword evidence="4" id="KW-0460">Magnesium</keyword>
<dbReference type="InterPro" id="IPR006415">
    <property type="entry name" value="P-type_ATPase_IIIB"/>
</dbReference>
<dbReference type="EMBL" id="MVGJ01001109">
    <property type="protein sequence ID" value="OOL59528.1"/>
    <property type="molecule type" value="Genomic_DNA"/>
</dbReference>